<reference evidence="2" key="1">
    <citation type="journal article" date="2005" name="PLoS Biol.">
        <title>New insights into metabolic properties of marine bacteria encoding proteorhodopsins.</title>
        <authorList>
            <person name="Sabehi G."/>
            <person name="Loy A."/>
            <person name="Jung K.H."/>
            <person name="Partha R."/>
            <person name="Spudich J.L."/>
            <person name="Isaacson T."/>
            <person name="Hirschberg J."/>
            <person name="Wagner M."/>
            <person name="Beja O."/>
        </authorList>
    </citation>
    <scope>NUCLEOTIDE SEQUENCE</scope>
</reference>
<feature type="transmembrane region" description="Helical" evidence="1">
    <location>
        <begin position="51"/>
        <end position="75"/>
    </location>
</feature>
<sequence length="90" mass="9534">MTENKIIVKQSSSIYGSLSIIFGFIGVFILSPLFSPLALILGLLACLQNEYAAGLIGILFGVIGILTSPILLALLSLPTITIHQYQGVSI</sequence>
<evidence type="ECO:0008006" key="3">
    <source>
        <dbReference type="Google" id="ProtNLM"/>
    </source>
</evidence>
<evidence type="ECO:0000313" key="2">
    <source>
        <dbReference type="EMBL" id="AAY90030.1"/>
    </source>
</evidence>
<proteinExistence type="predicted"/>
<feature type="transmembrane region" description="Helical" evidence="1">
    <location>
        <begin position="20"/>
        <end position="45"/>
    </location>
</feature>
<keyword evidence="1" id="KW-1133">Transmembrane helix</keyword>
<evidence type="ECO:0000256" key="1">
    <source>
        <dbReference type="SAM" id="Phobius"/>
    </source>
</evidence>
<name>Q4JMW7_9BACT</name>
<keyword evidence="1" id="KW-0812">Transmembrane</keyword>
<keyword evidence="1" id="KW-0472">Membrane</keyword>
<dbReference type="EMBL" id="DQ068067">
    <property type="protein sequence ID" value="AAY90030.1"/>
    <property type="molecule type" value="Genomic_DNA"/>
</dbReference>
<dbReference type="AlphaFoldDB" id="Q4JMW7"/>
<accession>Q4JMW7</accession>
<organism evidence="2">
    <name type="scientific">uncultured bacterium BAC13K9BAC</name>
    <dbReference type="NCBI Taxonomy" id="332979"/>
    <lineage>
        <taxon>Bacteria</taxon>
        <taxon>environmental samples</taxon>
    </lineage>
</organism>
<protein>
    <recommendedName>
        <fullName evidence="3">DUF4190 domain-containing protein</fullName>
    </recommendedName>
</protein>